<reference evidence="1" key="1">
    <citation type="submission" date="2018-11" db="EMBL/GenBank/DDBJ databases">
        <authorList>
            <consortium name="Pathogen Informatics"/>
        </authorList>
    </citation>
    <scope>NUCLEOTIDE SEQUENCE</scope>
</reference>
<comment type="caution">
    <text evidence="1">The sequence shown here is derived from an EMBL/GenBank/DDBJ whole genome shotgun (WGS) entry which is preliminary data.</text>
</comment>
<dbReference type="Proteomes" id="UP000784294">
    <property type="component" value="Unassembled WGS sequence"/>
</dbReference>
<proteinExistence type="predicted"/>
<organism evidence="1 2">
    <name type="scientific">Protopolystoma xenopodis</name>
    <dbReference type="NCBI Taxonomy" id="117903"/>
    <lineage>
        <taxon>Eukaryota</taxon>
        <taxon>Metazoa</taxon>
        <taxon>Spiralia</taxon>
        <taxon>Lophotrochozoa</taxon>
        <taxon>Platyhelminthes</taxon>
        <taxon>Monogenea</taxon>
        <taxon>Polyopisthocotylea</taxon>
        <taxon>Polystomatidea</taxon>
        <taxon>Polystomatidae</taxon>
        <taxon>Protopolystoma</taxon>
    </lineage>
</organism>
<keyword evidence="2" id="KW-1185">Reference proteome</keyword>
<name>A0A3S5CSS9_9PLAT</name>
<evidence type="ECO:0000313" key="2">
    <source>
        <dbReference type="Proteomes" id="UP000784294"/>
    </source>
</evidence>
<dbReference type="EMBL" id="CAAALY010246213">
    <property type="protein sequence ID" value="VEL33675.1"/>
    <property type="molecule type" value="Genomic_DNA"/>
</dbReference>
<accession>A0A3S5CSS9</accession>
<gene>
    <name evidence="1" type="ORF">PXEA_LOCUS27115</name>
</gene>
<sequence length="72" mass="8077">MIPCSDAVRHMIGIEGHLLGNIVTTNAPIKPIDSWSSEIRRRLLVESNFESLPQSVLLEMEVISSIMKQETD</sequence>
<dbReference type="AlphaFoldDB" id="A0A3S5CSS9"/>
<evidence type="ECO:0000313" key="1">
    <source>
        <dbReference type="EMBL" id="VEL33675.1"/>
    </source>
</evidence>
<protein>
    <submittedName>
        <fullName evidence="1">Uncharacterized protein</fullName>
    </submittedName>
</protein>